<reference evidence="1 2" key="1">
    <citation type="journal article" date="2021" name="Plant Biotechnol. J.">
        <title>Multi-omics assisted identification of the key and species-specific regulatory components of drought-tolerant mechanisms in Gossypium stocksii.</title>
        <authorList>
            <person name="Yu D."/>
            <person name="Ke L."/>
            <person name="Zhang D."/>
            <person name="Wu Y."/>
            <person name="Sun Y."/>
            <person name="Mei J."/>
            <person name="Sun J."/>
            <person name="Sun Y."/>
        </authorList>
    </citation>
    <scope>NUCLEOTIDE SEQUENCE [LARGE SCALE GENOMIC DNA]</scope>
    <source>
        <strain evidence="2">cv. E1</strain>
        <tissue evidence="1">Leaf</tissue>
    </source>
</reference>
<keyword evidence="2" id="KW-1185">Reference proteome</keyword>
<gene>
    <name evidence="1" type="ORF">J1N35_002558</name>
</gene>
<evidence type="ECO:0000313" key="1">
    <source>
        <dbReference type="EMBL" id="KAH1131180.1"/>
    </source>
</evidence>
<dbReference type="Proteomes" id="UP000828251">
    <property type="component" value="Unassembled WGS sequence"/>
</dbReference>
<comment type="caution">
    <text evidence="1">The sequence shown here is derived from an EMBL/GenBank/DDBJ whole genome shotgun (WGS) entry which is preliminary data.</text>
</comment>
<protein>
    <submittedName>
        <fullName evidence="1">Uncharacterized protein</fullName>
    </submittedName>
</protein>
<organism evidence="1 2">
    <name type="scientific">Gossypium stocksii</name>
    <dbReference type="NCBI Taxonomy" id="47602"/>
    <lineage>
        <taxon>Eukaryota</taxon>
        <taxon>Viridiplantae</taxon>
        <taxon>Streptophyta</taxon>
        <taxon>Embryophyta</taxon>
        <taxon>Tracheophyta</taxon>
        <taxon>Spermatophyta</taxon>
        <taxon>Magnoliopsida</taxon>
        <taxon>eudicotyledons</taxon>
        <taxon>Gunneridae</taxon>
        <taxon>Pentapetalae</taxon>
        <taxon>rosids</taxon>
        <taxon>malvids</taxon>
        <taxon>Malvales</taxon>
        <taxon>Malvaceae</taxon>
        <taxon>Malvoideae</taxon>
        <taxon>Gossypium</taxon>
    </lineage>
</organism>
<name>A0A9D3WM67_9ROSI</name>
<evidence type="ECO:0000313" key="2">
    <source>
        <dbReference type="Proteomes" id="UP000828251"/>
    </source>
</evidence>
<dbReference type="EMBL" id="JAIQCV010000001">
    <property type="protein sequence ID" value="KAH1131180.1"/>
    <property type="molecule type" value="Genomic_DNA"/>
</dbReference>
<dbReference type="AlphaFoldDB" id="A0A9D3WM67"/>
<accession>A0A9D3WM67</accession>
<sequence length="77" mass="8826">MPTRPLNNGRSRVRIPQRARHSRYLLVGGYTSTYNQGASSMNCTRLSTKGRKTFSKGQYFRLLRNHIGVPKDDNLQT</sequence>
<proteinExistence type="predicted"/>